<organism evidence="2 3">
    <name type="scientific">Marasmius tenuissimus</name>
    <dbReference type="NCBI Taxonomy" id="585030"/>
    <lineage>
        <taxon>Eukaryota</taxon>
        <taxon>Fungi</taxon>
        <taxon>Dikarya</taxon>
        <taxon>Basidiomycota</taxon>
        <taxon>Agaricomycotina</taxon>
        <taxon>Agaricomycetes</taxon>
        <taxon>Agaricomycetidae</taxon>
        <taxon>Agaricales</taxon>
        <taxon>Marasmiineae</taxon>
        <taxon>Marasmiaceae</taxon>
        <taxon>Marasmius</taxon>
    </lineage>
</organism>
<proteinExistence type="predicted"/>
<evidence type="ECO:0000313" key="3">
    <source>
        <dbReference type="Proteomes" id="UP001437256"/>
    </source>
</evidence>
<name>A0ABR2ZKI3_9AGAR</name>
<evidence type="ECO:0000256" key="1">
    <source>
        <dbReference type="SAM" id="MobiDB-lite"/>
    </source>
</evidence>
<sequence>MELRTCLEQNCFRRTTNQKEANHKAGYRSKNYSLSYQDAMRTMLRKIDCPCGAPPHQKHNFYKIYALCKLAVHPAPDDPGQYLDDPFFPYSAGTLATLRAHFGDTPYTIEELPEPTYEPEPPTTTNNNVDMASGGNDKAQDVDMDVSAPPDPSPPHDTANDEIASVSKSMAEVEISDGELTDCLSNGSSVSDSPGDDDGTEDEALVTLRRYNIYIDPTYCQTICTAAGCRAIIPFNHVHSHHKKNHTKR</sequence>
<comment type="caution">
    <text evidence="2">The sequence shown here is derived from an EMBL/GenBank/DDBJ whole genome shotgun (WGS) entry which is preliminary data.</text>
</comment>
<feature type="region of interest" description="Disordered" evidence="1">
    <location>
        <begin position="178"/>
        <end position="201"/>
    </location>
</feature>
<evidence type="ECO:0000313" key="2">
    <source>
        <dbReference type="EMBL" id="KAL0060972.1"/>
    </source>
</evidence>
<protein>
    <recommendedName>
        <fullName evidence="4">C2H2-type domain-containing protein</fullName>
    </recommendedName>
</protein>
<reference evidence="2 3" key="1">
    <citation type="submission" date="2024-05" db="EMBL/GenBank/DDBJ databases">
        <title>A draft genome resource for the thread blight pathogen Marasmius tenuissimus strain MS-2.</title>
        <authorList>
            <person name="Yulfo-Soto G.E."/>
            <person name="Baruah I.K."/>
            <person name="Amoako-Attah I."/>
            <person name="Bukari Y."/>
            <person name="Meinhardt L.W."/>
            <person name="Bailey B.A."/>
            <person name="Cohen S.P."/>
        </authorList>
    </citation>
    <scope>NUCLEOTIDE SEQUENCE [LARGE SCALE GENOMIC DNA]</scope>
    <source>
        <strain evidence="2 3">MS-2</strain>
    </source>
</reference>
<dbReference type="EMBL" id="JBBXMP010000153">
    <property type="protein sequence ID" value="KAL0060972.1"/>
    <property type="molecule type" value="Genomic_DNA"/>
</dbReference>
<evidence type="ECO:0008006" key="4">
    <source>
        <dbReference type="Google" id="ProtNLM"/>
    </source>
</evidence>
<feature type="region of interest" description="Disordered" evidence="1">
    <location>
        <begin position="109"/>
        <end position="161"/>
    </location>
</feature>
<dbReference type="Proteomes" id="UP001437256">
    <property type="component" value="Unassembled WGS sequence"/>
</dbReference>
<accession>A0ABR2ZKI3</accession>
<gene>
    <name evidence="2" type="ORF">AAF712_012203</name>
</gene>
<keyword evidence="3" id="KW-1185">Reference proteome</keyword>